<dbReference type="InterPro" id="IPR011047">
    <property type="entry name" value="Quinoprotein_ADH-like_sf"/>
</dbReference>
<accession>A0A7C4QP45</accession>
<dbReference type="AlphaFoldDB" id="A0A7C4QP45"/>
<feature type="domain" description="Pyrrolo-quinoline quinone repeat" evidence="1">
    <location>
        <begin position="83"/>
        <end position="166"/>
    </location>
</feature>
<dbReference type="Pfam" id="PF13360">
    <property type="entry name" value="PQQ_2"/>
    <property type="match status" value="2"/>
</dbReference>
<dbReference type="PANTHER" id="PTHR34512">
    <property type="entry name" value="CELL SURFACE PROTEIN"/>
    <property type="match status" value="1"/>
</dbReference>
<dbReference type="SUPFAM" id="SSF50998">
    <property type="entry name" value="Quinoprotein alcohol dehydrogenase-like"/>
    <property type="match status" value="1"/>
</dbReference>
<evidence type="ECO:0000313" key="2">
    <source>
        <dbReference type="EMBL" id="HGT38825.1"/>
    </source>
</evidence>
<dbReference type="InterPro" id="IPR018391">
    <property type="entry name" value="PQQ_b-propeller_rpt"/>
</dbReference>
<dbReference type="InterPro" id="IPR002372">
    <property type="entry name" value="PQQ_rpt_dom"/>
</dbReference>
<dbReference type="SMART" id="SM00564">
    <property type="entry name" value="PQQ"/>
    <property type="match status" value="5"/>
</dbReference>
<comment type="caution">
    <text evidence="2">The sequence shown here is derived from an EMBL/GenBank/DDBJ whole genome shotgun (WGS) entry which is preliminary data.</text>
</comment>
<dbReference type="EMBL" id="DSVQ01000012">
    <property type="protein sequence ID" value="HGT38825.1"/>
    <property type="molecule type" value="Genomic_DNA"/>
</dbReference>
<sequence length="446" mass="48585">MLRSRRGAGACPIAASFSREAQHMAERSIGWHHGIRLLALSAILLAAGQAGWAENWPRFRGRDGSGVAPEQGIPTSWKVGDFAWVVELPGEGHGQPVIWDQHLFVTTATDDGLVRSLICLHAETGELRWSRSMGFNTHKKHKKNSYASTTPATDGERVYVTFADNERYCLAAYDFAGELLWRVWLGPFVSQHGVGASPVVFEDLVIVANDQDGPSSIVAYDRRDGRLVWSTLRDFREASYATPLIIEPAGTKPQLIVLSGATGLNSLDPWTGAVNWRSEPLPKRTVASPAYACGLVLATCGQGGKGDLLIGVDPLKVDANGIAPIQFQRERTLPYVPTIIGYDDHLYLWNDNGIVMCVDPKTDRTIWQERVGGNYSGSPICIGGKLYCIEESGQVAVVDASPTFKFHGMSELGDPSHSTPSVANGRLYLRSFHKLACLTAPKSTAK</sequence>
<reference evidence="2" key="1">
    <citation type="journal article" date="2020" name="mSystems">
        <title>Genome- and Community-Level Interaction Insights into Carbon Utilization and Element Cycling Functions of Hydrothermarchaeota in Hydrothermal Sediment.</title>
        <authorList>
            <person name="Zhou Z."/>
            <person name="Liu Y."/>
            <person name="Xu W."/>
            <person name="Pan J."/>
            <person name="Luo Z.H."/>
            <person name="Li M."/>
        </authorList>
    </citation>
    <scope>NUCLEOTIDE SEQUENCE [LARGE SCALE GENOMIC DNA]</scope>
    <source>
        <strain evidence="2">SpSt-508</strain>
    </source>
</reference>
<organism evidence="2">
    <name type="scientific">Schlesneria paludicola</name>
    <dbReference type="NCBI Taxonomy" id="360056"/>
    <lineage>
        <taxon>Bacteria</taxon>
        <taxon>Pseudomonadati</taxon>
        <taxon>Planctomycetota</taxon>
        <taxon>Planctomycetia</taxon>
        <taxon>Planctomycetales</taxon>
        <taxon>Planctomycetaceae</taxon>
        <taxon>Schlesneria</taxon>
    </lineage>
</organism>
<protein>
    <recommendedName>
        <fullName evidence="1">Pyrrolo-quinoline quinone repeat domain-containing protein</fullName>
    </recommendedName>
</protein>
<dbReference type="InterPro" id="IPR015943">
    <property type="entry name" value="WD40/YVTN_repeat-like_dom_sf"/>
</dbReference>
<name>A0A7C4QP45_9PLAN</name>
<dbReference type="Gene3D" id="2.130.10.10">
    <property type="entry name" value="YVTN repeat-like/Quinoprotein amine dehydrogenase"/>
    <property type="match status" value="2"/>
</dbReference>
<evidence type="ECO:0000259" key="1">
    <source>
        <dbReference type="Pfam" id="PF13360"/>
    </source>
</evidence>
<gene>
    <name evidence="2" type="ORF">ENS64_06115</name>
</gene>
<feature type="domain" description="Pyrrolo-quinoline quinone repeat" evidence="1">
    <location>
        <begin position="171"/>
        <end position="400"/>
    </location>
</feature>
<dbReference type="PANTHER" id="PTHR34512:SF30">
    <property type="entry name" value="OUTER MEMBRANE PROTEIN ASSEMBLY FACTOR BAMB"/>
    <property type="match status" value="1"/>
</dbReference>
<proteinExistence type="predicted"/>